<reference evidence="8" key="1">
    <citation type="submission" date="2021-02" db="EMBL/GenBank/DDBJ databases">
        <authorList>
            <person name="Nowell W R."/>
        </authorList>
    </citation>
    <scope>NUCLEOTIDE SEQUENCE</scope>
</reference>
<dbReference type="OrthoDB" id="10264242at2759"/>
<evidence type="ECO:0000256" key="4">
    <source>
        <dbReference type="PIRSR" id="PIRSR633195-1"/>
    </source>
</evidence>
<dbReference type="GO" id="GO:0005758">
    <property type="term" value="C:mitochondrial intermembrane space"/>
    <property type="evidence" value="ECO:0007669"/>
    <property type="project" value="TreeGrafter"/>
</dbReference>
<proteinExistence type="inferred from homology"/>
<dbReference type="EMBL" id="CAJNOR010000634">
    <property type="protein sequence ID" value="CAF0968255.1"/>
    <property type="molecule type" value="Genomic_DNA"/>
</dbReference>
<evidence type="ECO:0000256" key="3">
    <source>
        <dbReference type="ARBA" id="ARBA00022679"/>
    </source>
</evidence>
<comment type="subcellular location">
    <subcellularLocation>
        <location evidence="5">Mitochondrion inner membrane</location>
    </subcellularLocation>
</comment>
<dbReference type="InterPro" id="IPR033195">
    <property type="entry name" value="AmidinoTrfase"/>
</dbReference>
<evidence type="ECO:0000313" key="8">
    <source>
        <dbReference type="EMBL" id="CAF1279136.1"/>
    </source>
</evidence>
<dbReference type="UniPathway" id="UPA00104">
    <property type="reaction ID" value="UER00579"/>
</dbReference>
<evidence type="ECO:0000256" key="6">
    <source>
        <dbReference type="SAM" id="Coils"/>
    </source>
</evidence>
<evidence type="ECO:0000256" key="1">
    <source>
        <dbReference type="ARBA" id="ARBA00004858"/>
    </source>
</evidence>
<dbReference type="GO" id="GO:0015068">
    <property type="term" value="F:glycine amidinotransferase activity"/>
    <property type="evidence" value="ECO:0007669"/>
    <property type="project" value="UniProtKB-UniRule"/>
</dbReference>
<keyword evidence="5" id="KW-0472">Membrane</keyword>
<sequence length="454" mass="52715">MMSDENCLINSWTEWGQLELVCVGSARGMCYPDDEYAFPWHEVTNEQMRRYVTSFVGYRPTSRIELAQEQLDNLSNILQSEMVQVKTIEEMDEDINVLLKRKRTYLEKSSMDEKVLCKQKVEVCRSPADGKQFDQPIQTPFFRSHFQSGLACPRDVLITLGNTIVEAPTAFHTRYFEGSFYREMIYPFYIKDKKAKWLSPPKATCSKSMFDDVDLWRSISSNEYKRNFAANGYKTSLNEKEIAFDAADMIRMGKDVFYKKSASTNYQGLEWLRRTFGEDIRFHAMHFPTAPDVHLDSSLIPLRPPTDGSEGLLLINQNRPPLANELRIFLDNNWRPLWCPLPATNERTPMALCSPNVNMNILSLNERSCIIEECEVPLYQFLDDLGFDIITCPLRVLNEFGGGVHCVTWDIRRNDSCKDYFPNQDYENECSQDMNNSCFDHTMYQTNVPKQINK</sequence>
<evidence type="ECO:0000313" key="10">
    <source>
        <dbReference type="Proteomes" id="UP000663852"/>
    </source>
</evidence>
<feature type="active site" evidence="4">
    <location>
        <position position="294"/>
    </location>
</feature>
<protein>
    <recommendedName>
        <fullName evidence="5">Glycine amidinotransferase</fullName>
        <ecNumber evidence="5">2.1.4.1</ecNumber>
    </recommendedName>
    <alternativeName>
        <fullName evidence="5">L-arginine:glycine amidinotransferase</fullName>
    </alternativeName>
</protein>
<accession>A0A815BXN3</accession>
<keyword evidence="5" id="KW-0999">Mitochondrion inner membrane</keyword>
<gene>
    <name evidence="8" type="ORF">EDS130_LOCUS29450</name>
    <name evidence="7" type="ORF">XAT740_LOCUS11526</name>
</gene>
<feature type="coiled-coil region" evidence="6">
    <location>
        <begin position="64"/>
        <end position="108"/>
    </location>
</feature>
<dbReference type="Proteomes" id="UP000663852">
    <property type="component" value="Unassembled WGS sequence"/>
</dbReference>
<keyword evidence="3 5" id="KW-0808">Transferase</keyword>
<comment type="subunit">
    <text evidence="5">Homodimer.</text>
</comment>
<evidence type="ECO:0000256" key="2">
    <source>
        <dbReference type="ARBA" id="ARBA00006943"/>
    </source>
</evidence>
<organism evidence="8 10">
    <name type="scientific">Adineta ricciae</name>
    <name type="common">Rotifer</name>
    <dbReference type="NCBI Taxonomy" id="249248"/>
    <lineage>
        <taxon>Eukaryota</taxon>
        <taxon>Metazoa</taxon>
        <taxon>Spiralia</taxon>
        <taxon>Gnathifera</taxon>
        <taxon>Rotifera</taxon>
        <taxon>Eurotatoria</taxon>
        <taxon>Bdelloidea</taxon>
        <taxon>Adinetida</taxon>
        <taxon>Adinetidae</taxon>
        <taxon>Adineta</taxon>
    </lineage>
</organism>
<keyword evidence="5" id="KW-0496">Mitochondrion</keyword>
<dbReference type="GO" id="GO:0006601">
    <property type="term" value="P:creatine biosynthetic process"/>
    <property type="evidence" value="ECO:0007669"/>
    <property type="project" value="UniProtKB-UniRule"/>
</dbReference>
<dbReference type="SUPFAM" id="SSF55909">
    <property type="entry name" value="Pentein"/>
    <property type="match status" value="1"/>
</dbReference>
<dbReference type="EC" id="2.1.4.1" evidence="5"/>
<dbReference type="AlphaFoldDB" id="A0A815BXN3"/>
<keyword evidence="6" id="KW-0175">Coiled coil</keyword>
<keyword evidence="9" id="KW-1185">Reference proteome</keyword>
<comment type="caution">
    <text evidence="8">The sequence shown here is derived from an EMBL/GenBank/DDBJ whole genome shotgun (WGS) entry which is preliminary data.</text>
</comment>
<comment type="function">
    <text evidence="5">Catalyzes the biosynthesis of guanidinoacetate, the immediate precursor of creatine. Creatine plays a vital role in energy metabolism in muscle tissues. May play a role in embryonic and central nervous system development.</text>
</comment>
<comment type="catalytic activity">
    <reaction evidence="5">
        <text>L-arginine + glycine = guanidinoacetate + L-ornithine</text>
        <dbReference type="Rhea" id="RHEA:13201"/>
        <dbReference type="ChEBI" id="CHEBI:32682"/>
        <dbReference type="ChEBI" id="CHEBI:46911"/>
        <dbReference type="ChEBI" id="CHEBI:57305"/>
        <dbReference type="ChEBI" id="CHEBI:57742"/>
        <dbReference type="EC" id="2.1.4.1"/>
    </reaction>
</comment>
<dbReference type="Gene3D" id="3.75.10.10">
    <property type="entry name" value="L-arginine/glycine Amidinotransferase, Chain A"/>
    <property type="match status" value="1"/>
</dbReference>
<dbReference type="PANTHER" id="PTHR10488">
    <property type="entry name" value="GLYCINE AMIDINOTRANSFERASE, MITOCHONDRIAL"/>
    <property type="match status" value="1"/>
</dbReference>
<feature type="active site" description="Amidino-cysteine intermediate" evidence="4">
    <location>
        <position position="406"/>
    </location>
</feature>
<comment type="similarity">
    <text evidence="2 5">Belongs to the amidinotransferase family.</text>
</comment>
<evidence type="ECO:0000256" key="5">
    <source>
        <dbReference type="RuleBase" id="RU367092"/>
    </source>
</evidence>
<evidence type="ECO:0000313" key="9">
    <source>
        <dbReference type="Proteomes" id="UP000663828"/>
    </source>
</evidence>
<dbReference type="Proteomes" id="UP000663828">
    <property type="component" value="Unassembled WGS sequence"/>
</dbReference>
<feature type="active site" evidence="4">
    <location>
        <position position="245"/>
    </location>
</feature>
<comment type="pathway">
    <text evidence="1 5">Amine and polyamine biosynthesis; creatine biosynthesis; creatine from L-arginine and glycine: step 1/2.</text>
</comment>
<dbReference type="PANTHER" id="PTHR10488:SF1">
    <property type="entry name" value="GLYCINE AMIDINOTRANSFERASE, MITOCHONDRIAL"/>
    <property type="match status" value="1"/>
</dbReference>
<name>A0A815BXN3_ADIRI</name>
<dbReference type="EMBL" id="CAJNOJ010000199">
    <property type="protein sequence ID" value="CAF1279136.1"/>
    <property type="molecule type" value="Genomic_DNA"/>
</dbReference>
<evidence type="ECO:0000313" key="7">
    <source>
        <dbReference type="EMBL" id="CAF0968255.1"/>
    </source>
</evidence>
<dbReference type="GO" id="GO:0005743">
    <property type="term" value="C:mitochondrial inner membrane"/>
    <property type="evidence" value="ECO:0007669"/>
    <property type="project" value="UniProtKB-SubCell"/>
</dbReference>